<keyword evidence="3" id="KW-0786">Thiamine pyrophosphate</keyword>
<dbReference type="PANTHER" id="PTHR47514:SF1">
    <property type="entry name" value="TRANSKETOLASE N-TERMINAL SECTION-RELATED"/>
    <property type="match status" value="1"/>
</dbReference>
<proteinExistence type="inferred from homology"/>
<dbReference type="eggNOG" id="COG3959">
    <property type="taxonomic scope" value="Bacteria"/>
</dbReference>
<evidence type="ECO:0000259" key="4">
    <source>
        <dbReference type="Pfam" id="PF00456"/>
    </source>
</evidence>
<sequence>MSKLQIKAMEIRKKLLSMIYQAKTGHTGGSLSCVDILVSLYYGVMRINPKDPRWADRDRFIMSKGHSVEAYYAILADLGFFGEAELETYCKYGSRLTGHPTTKVPGVEVNTGALGHGLAVGVGIALAEKMSRKDYKVYVLMGDGELDEGSVWEAAQTASHYSLCNLIGIVDRNKLQISGPTEEIMKLENLEAKWSTFGWKVLHVDGHNIEQLISVFKSLPISRNMPHLVIAHTTKGKGISFAENKKEWHHHVPNDDEFNKAIAELDQKMQELKNYAK</sequence>
<organism evidence="5 6">
    <name type="scientific">Pseudothermotoga lettingae (strain ATCC BAA-301 / DSM 14385 / NBRC 107922 / TMO)</name>
    <name type="common">Thermotoga lettingae</name>
    <dbReference type="NCBI Taxonomy" id="416591"/>
    <lineage>
        <taxon>Bacteria</taxon>
        <taxon>Thermotogati</taxon>
        <taxon>Thermotogota</taxon>
        <taxon>Thermotogae</taxon>
        <taxon>Thermotogales</taxon>
        <taxon>Thermotogaceae</taxon>
        <taxon>Pseudothermotoga</taxon>
    </lineage>
</organism>
<dbReference type="OrthoDB" id="8732661at2"/>
<gene>
    <name evidence="5" type="ordered locus">Tlet_1329</name>
</gene>
<evidence type="ECO:0000256" key="2">
    <source>
        <dbReference type="ARBA" id="ARBA00007131"/>
    </source>
</evidence>
<feature type="domain" description="Transketolase N-terminal" evidence="4">
    <location>
        <begin position="11"/>
        <end position="260"/>
    </location>
</feature>
<dbReference type="InterPro" id="IPR005474">
    <property type="entry name" value="Transketolase_N"/>
</dbReference>
<dbReference type="SUPFAM" id="SSF52518">
    <property type="entry name" value="Thiamin diphosphate-binding fold (THDP-binding)"/>
    <property type="match status" value="1"/>
</dbReference>
<evidence type="ECO:0000313" key="6">
    <source>
        <dbReference type="Proteomes" id="UP000002016"/>
    </source>
</evidence>
<dbReference type="Pfam" id="PF00456">
    <property type="entry name" value="Transketolase_N"/>
    <property type="match status" value="1"/>
</dbReference>
<dbReference type="InterPro" id="IPR029061">
    <property type="entry name" value="THDP-binding"/>
</dbReference>
<comment type="similarity">
    <text evidence="2">Belongs to the transketolase family.</text>
</comment>
<comment type="cofactor">
    <cofactor evidence="1">
        <name>thiamine diphosphate</name>
        <dbReference type="ChEBI" id="CHEBI:58937"/>
    </cofactor>
</comment>
<dbReference type="RefSeq" id="WP_012003362.1">
    <property type="nucleotide sequence ID" value="NC_009828.1"/>
</dbReference>
<dbReference type="HOGENOM" id="CLU_009227_4_1_0"/>
<reference evidence="5 6" key="1">
    <citation type="submission" date="2007-08" db="EMBL/GenBank/DDBJ databases">
        <title>Complete sequence of Thermotoga lettingae TMO.</title>
        <authorList>
            <consortium name="US DOE Joint Genome Institute"/>
            <person name="Copeland A."/>
            <person name="Lucas S."/>
            <person name="Lapidus A."/>
            <person name="Barry K."/>
            <person name="Glavina del Rio T."/>
            <person name="Dalin E."/>
            <person name="Tice H."/>
            <person name="Pitluck S."/>
            <person name="Foster B."/>
            <person name="Bruce D."/>
            <person name="Schmutz J."/>
            <person name="Larimer F."/>
            <person name="Land M."/>
            <person name="Hauser L."/>
            <person name="Kyrpides N."/>
            <person name="Mikhailova N."/>
            <person name="Nelson K."/>
            <person name="Gogarten J.P."/>
            <person name="Noll K."/>
            <person name="Richardson P."/>
        </authorList>
    </citation>
    <scope>NUCLEOTIDE SEQUENCE [LARGE SCALE GENOMIC DNA]</scope>
    <source>
        <strain evidence="6">ATCC BAA-301 / DSM 14385 / NBRC 107922 / TMO</strain>
    </source>
</reference>
<evidence type="ECO:0000313" key="5">
    <source>
        <dbReference type="EMBL" id="ABV33886.1"/>
    </source>
</evidence>
<dbReference type="Gene3D" id="3.40.50.970">
    <property type="match status" value="1"/>
</dbReference>
<dbReference type="STRING" id="416591.Tlet_1329"/>
<evidence type="ECO:0000256" key="3">
    <source>
        <dbReference type="ARBA" id="ARBA00023052"/>
    </source>
</evidence>
<reference evidence="5 6" key="2">
    <citation type="journal article" date="2009" name="Proc. Natl. Acad. Sci. U.S.A.">
        <title>On the chimeric nature, thermophilic origin, and phylogenetic placement of the Thermotogales.</title>
        <authorList>
            <person name="Zhaxybayeva O."/>
            <person name="Swithers K.S."/>
            <person name="Lapierre P."/>
            <person name="Fournier G.P."/>
            <person name="Bickhart D.M."/>
            <person name="DeBoy R.T."/>
            <person name="Nelson K.E."/>
            <person name="Nesbo C.L."/>
            <person name="Doolittle W.F."/>
            <person name="Gogarten J.P."/>
            <person name="Noll K.M."/>
        </authorList>
    </citation>
    <scope>NUCLEOTIDE SEQUENCE [LARGE SCALE GENOMIC DNA]</scope>
    <source>
        <strain evidence="6">ATCC BAA-301 / DSM 14385 / NBRC 107922 / TMO</strain>
    </source>
</reference>
<dbReference type="AlphaFoldDB" id="A8F6V2"/>
<keyword evidence="6" id="KW-1185">Reference proteome</keyword>
<dbReference type="CDD" id="cd02012">
    <property type="entry name" value="TPP_TK"/>
    <property type="match status" value="1"/>
</dbReference>
<name>A8F6V2_PSELT</name>
<dbReference type="KEGG" id="tle:Tlet_1329"/>
<dbReference type="Proteomes" id="UP000002016">
    <property type="component" value="Chromosome"/>
</dbReference>
<evidence type="ECO:0000256" key="1">
    <source>
        <dbReference type="ARBA" id="ARBA00001964"/>
    </source>
</evidence>
<dbReference type="PANTHER" id="PTHR47514">
    <property type="entry name" value="TRANSKETOLASE N-TERMINAL SECTION-RELATED"/>
    <property type="match status" value="1"/>
</dbReference>
<protein>
    <submittedName>
        <fullName evidence="5">Transketolase domain protein</fullName>
    </submittedName>
</protein>
<accession>A8F6V2</accession>
<dbReference type="EMBL" id="CP000812">
    <property type="protein sequence ID" value="ABV33886.1"/>
    <property type="molecule type" value="Genomic_DNA"/>
</dbReference>